<feature type="chain" id="PRO_5004179123" description="Transmembrane protein" evidence="1">
    <location>
        <begin position="20"/>
        <end position="65"/>
    </location>
</feature>
<keyword evidence="1" id="KW-0732">Signal</keyword>
<evidence type="ECO:0000313" key="2">
    <source>
        <dbReference type="EMBL" id="BAF01767.1"/>
    </source>
</evidence>
<accession>Q0WM89</accession>
<protein>
    <recommendedName>
        <fullName evidence="3">Transmembrane protein</fullName>
    </recommendedName>
</protein>
<evidence type="ECO:0008006" key="3">
    <source>
        <dbReference type="Google" id="ProtNLM"/>
    </source>
</evidence>
<sequence length="65" mass="7192">MDCISILPIMLIIFPSVCGLEEPFSGLIKAGIYGPDYYVSVPFQSKRAKAYSPTYQQPNSPSFQS</sequence>
<feature type="signal peptide" evidence="1">
    <location>
        <begin position="1"/>
        <end position="19"/>
    </location>
</feature>
<proteinExistence type="evidence at transcript level"/>
<name>Q0WM89_ARATH</name>
<dbReference type="EMBL" id="AK229941">
    <property type="protein sequence ID" value="BAF01767.1"/>
    <property type="molecule type" value="mRNA"/>
</dbReference>
<organism evidence="2">
    <name type="scientific">Arabidopsis thaliana</name>
    <name type="common">Mouse-ear cress</name>
    <dbReference type="NCBI Taxonomy" id="3702"/>
    <lineage>
        <taxon>Eukaryota</taxon>
        <taxon>Viridiplantae</taxon>
        <taxon>Streptophyta</taxon>
        <taxon>Embryophyta</taxon>
        <taxon>Tracheophyta</taxon>
        <taxon>Spermatophyta</taxon>
        <taxon>Magnoliopsida</taxon>
        <taxon>eudicotyledons</taxon>
        <taxon>Gunneridae</taxon>
        <taxon>Pentapetalae</taxon>
        <taxon>rosids</taxon>
        <taxon>malvids</taxon>
        <taxon>Brassicales</taxon>
        <taxon>Brassicaceae</taxon>
        <taxon>Camelineae</taxon>
        <taxon>Arabidopsis</taxon>
    </lineage>
</organism>
<reference evidence="2" key="1">
    <citation type="submission" date="2006-07" db="EMBL/GenBank/DDBJ databases">
        <title>Large-scale analysis of RIKEN Arabidopsis full-length (RAFL) cDNAs.</title>
        <authorList>
            <person name="Totoki Y."/>
            <person name="Seki M."/>
            <person name="Ishida J."/>
            <person name="Nakajima M."/>
            <person name="Enju A."/>
            <person name="Morosawa T."/>
            <person name="Kamiya A."/>
            <person name="Narusaka M."/>
            <person name="Shin-i T."/>
            <person name="Nakagawa M."/>
            <person name="Sakamoto N."/>
            <person name="Oishi K."/>
            <person name="Kohara Y."/>
            <person name="Kobayashi M."/>
            <person name="Toyoda A."/>
            <person name="Sakaki Y."/>
            <person name="Sakurai T."/>
            <person name="Iida K."/>
            <person name="Akiyama K."/>
            <person name="Satou M."/>
            <person name="Toyoda T."/>
            <person name="Konagaya A."/>
            <person name="Carninci P."/>
            <person name="Kawai J."/>
            <person name="Hayashizaki Y."/>
            <person name="Shinozaki K."/>
        </authorList>
    </citation>
    <scope>NUCLEOTIDE SEQUENCE</scope>
</reference>
<evidence type="ECO:0000256" key="1">
    <source>
        <dbReference type="SAM" id="SignalP"/>
    </source>
</evidence>
<dbReference type="AlphaFoldDB" id="Q0WM89"/>